<dbReference type="EMBL" id="BAAAZG010000021">
    <property type="protein sequence ID" value="GAA4075954.1"/>
    <property type="molecule type" value="Genomic_DNA"/>
</dbReference>
<evidence type="ECO:0008006" key="4">
    <source>
        <dbReference type="Google" id="ProtNLM"/>
    </source>
</evidence>
<feature type="transmembrane region" description="Helical" evidence="1">
    <location>
        <begin position="191"/>
        <end position="213"/>
    </location>
</feature>
<keyword evidence="1" id="KW-0812">Transmembrane</keyword>
<evidence type="ECO:0000256" key="1">
    <source>
        <dbReference type="SAM" id="Phobius"/>
    </source>
</evidence>
<evidence type="ECO:0000313" key="2">
    <source>
        <dbReference type="EMBL" id="GAA4075954.1"/>
    </source>
</evidence>
<keyword evidence="1" id="KW-0472">Membrane</keyword>
<keyword evidence="3" id="KW-1185">Reference proteome</keyword>
<organism evidence="2 3">
    <name type="scientific">Actinomadura miaoliensis</name>
    <dbReference type="NCBI Taxonomy" id="430685"/>
    <lineage>
        <taxon>Bacteria</taxon>
        <taxon>Bacillati</taxon>
        <taxon>Actinomycetota</taxon>
        <taxon>Actinomycetes</taxon>
        <taxon>Streptosporangiales</taxon>
        <taxon>Thermomonosporaceae</taxon>
        <taxon>Actinomadura</taxon>
    </lineage>
</organism>
<feature type="transmembrane region" description="Helical" evidence="1">
    <location>
        <begin position="353"/>
        <end position="374"/>
    </location>
</feature>
<proteinExistence type="predicted"/>
<dbReference type="Pfam" id="PF19814">
    <property type="entry name" value="DUF6297"/>
    <property type="match status" value="1"/>
</dbReference>
<accession>A0ABP7VWD9</accession>
<feature type="transmembrane region" description="Helical" evidence="1">
    <location>
        <begin position="312"/>
        <end position="332"/>
    </location>
</feature>
<feature type="transmembrane region" description="Helical" evidence="1">
    <location>
        <begin position="289"/>
        <end position="306"/>
    </location>
</feature>
<name>A0ABP7VWD9_9ACTN</name>
<gene>
    <name evidence="2" type="ORF">GCM10022214_36540</name>
</gene>
<keyword evidence="1" id="KW-1133">Transmembrane helix</keyword>
<feature type="transmembrane region" description="Helical" evidence="1">
    <location>
        <begin position="58"/>
        <end position="85"/>
    </location>
</feature>
<feature type="transmembrane region" description="Helical" evidence="1">
    <location>
        <begin position="126"/>
        <end position="151"/>
    </location>
</feature>
<protein>
    <recommendedName>
        <fullName evidence="4">ABC transporter permease</fullName>
    </recommendedName>
</protein>
<dbReference type="Proteomes" id="UP001500683">
    <property type="component" value="Unassembled WGS sequence"/>
</dbReference>
<feature type="transmembrane region" description="Helical" evidence="1">
    <location>
        <begin position="97"/>
        <end position="120"/>
    </location>
</feature>
<comment type="caution">
    <text evidence="2">The sequence shown here is derived from an EMBL/GenBank/DDBJ whole genome shotgun (WGS) entry which is preliminary data.</text>
</comment>
<feature type="transmembrane region" description="Helical" evidence="1">
    <location>
        <begin position="457"/>
        <end position="477"/>
    </location>
</feature>
<dbReference type="RefSeq" id="WP_344948584.1">
    <property type="nucleotide sequence ID" value="NZ_BAAAZG010000021.1"/>
</dbReference>
<feature type="transmembrane region" description="Helical" evidence="1">
    <location>
        <begin position="429"/>
        <end position="451"/>
    </location>
</feature>
<feature type="transmembrane region" description="Helical" evidence="1">
    <location>
        <begin position="163"/>
        <end position="179"/>
    </location>
</feature>
<sequence>MNLVPRAQRPSWADRYVLLFGLAVASLLLAPVVQDVLATLDRRTDPAQAGAGLALLGLLYAGFLAVARAFGPVALPAADAAWLLLSPLPRRRVLTRPAMILLGAAVVAGLALGVSLLAVLGAPDPAVVRLVAVLVLGVSATVGGMAVAVLAQTSAPWDDGLRVMIVAVAALAVLAALLSEPAGRLLQTVPAVLGAALAAACGVAAALAVRSAWARLDRVHARDLLAASTRVRQVTTATTMLDVSSLTWAVEDAHWRGRGLRSRRWPRLPAPFALAWHDWRRLGRLPGRLTVLSASAALPALAMRAAGGTTPVVVALTAAGALAAAASCTAGARRDADDPAFTRLCGVGPRAALAARAVLPALVGGLWLAVALAGLETAGGLPGGPWWPLALPAAPALAAGALRMARRPPVDHAMPVIETPAGSVPTGPVLWAVTGADLALLGCAPVLHVLLDRPAALGPALAVQAVTGAATLGLYLLRARTR</sequence>
<feature type="transmembrane region" description="Helical" evidence="1">
    <location>
        <begin position="386"/>
        <end position="405"/>
    </location>
</feature>
<reference evidence="3" key="1">
    <citation type="journal article" date="2019" name="Int. J. Syst. Evol. Microbiol.">
        <title>The Global Catalogue of Microorganisms (GCM) 10K type strain sequencing project: providing services to taxonomists for standard genome sequencing and annotation.</title>
        <authorList>
            <consortium name="The Broad Institute Genomics Platform"/>
            <consortium name="The Broad Institute Genome Sequencing Center for Infectious Disease"/>
            <person name="Wu L."/>
            <person name="Ma J."/>
        </authorList>
    </citation>
    <scope>NUCLEOTIDE SEQUENCE [LARGE SCALE GENOMIC DNA]</scope>
    <source>
        <strain evidence="3">JCM 16702</strain>
    </source>
</reference>
<evidence type="ECO:0000313" key="3">
    <source>
        <dbReference type="Proteomes" id="UP001500683"/>
    </source>
</evidence>
<dbReference type="InterPro" id="IPR046264">
    <property type="entry name" value="DUF6297"/>
</dbReference>